<dbReference type="EMBL" id="JTJC03000004">
    <property type="protein sequence ID" value="NHC36160.1"/>
    <property type="molecule type" value="Genomic_DNA"/>
</dbReference>
<organism evidence="1 2">
    <name type="scientific">Scytonema millei VB511283</name>
    <dbReference type="NCBI Taxonomy" id="1245923"/>
    <lineage>
        <taxon>Bacteria</taxon>
        <taxon>Bacillati</taxon>
        <taxon>Cyanobacteriota</taxon>
        <taxon>Cyanophyceae</taxon>
        <taxon>Nostocales</taxon>
        <taxon>Scytonemataceae</taxon>
        <taxon>Scytonema</taxon>
    </lineage>
</organism>
<dbReference type="Proteomes" id="UP000031532">
    <property type="component" value="Unassembled WGS sequence"/>
</dbReference>
<sequence>MQVVTLPIEPKFDPSQGIALKDLAQIWQWQLAFDYPNFSTATKESIVCWLLGNRAECLNSEQFKLAQQGIAYRYRILQNRYLGQSPEQGYRRLLTRLGSLVVLQNKIRMTIALGRDRRCQISEVLQEFLQDLLQRDCYLQQQIAAIAECTDDLRLRNALLFTAIEEYCLRPVRNQPLIVYRFINYMRRYAPGGVTQVPNSSEIRIVFAQIPTEDSDRSFSLLDVRAIGQYKEQEEAAEQQSERDEVKQQLSQYLDQKLGHSAVQWLNLYLQGQSQQAIASQLNLTAKDVYRLREKVCYHATRLFQTGNRK</sequence>
<proteinExistence type="predicted"/>
<keyword evidence="2" id="KW-1185">Reference proteome</keyword>
<reference evidence="1 2" key="1">
    <citation type="journal article" date="2015" name="Genome Announc.">
        <title>Draft Genome Sequence of the Terrestrial Cyanobacterium Scytonema millei VB511283, Isolated from Eastern India.</title>
        <authorList>
            <person name="Sen D."/>
            <person name="Chandrababunaidu M.M."/>
            <person name="Singh D."/>
            <person name="Sanghi N."/>
            <person name="Ghorai A."/>
            <person name="Mishra G.P."/>
            <person name="Madduluri M."/>
            <person name="Adhikary S.P."/>
            <person name="Tripathy S."/>
        </authorList>
    </citation>
    <scope>NUCLEOTIDE SEQUENCE [LARGE SCALE GENOMIC DNA]</scope>
    <source>
        <strain evidence="1 2">VB511283</strain>
    </source>
</reference>
<gene>
    <name evidence="1" type="ORF">QH73_0016155</name>
</gene>
<evidence type="ECO:0000313" key="2">
    <source>
        <dbReference type="Proteomes" id="UP000031532"/>
    </source>
</evidence>
<name>A0A9X5E6F2_9CYAN</name>
<dbReference type="AlphaFoldDB" id="A0A9X5E6F2"/>
<dbReference type="OrthoDB" id="417276at2"/>
<evidence type="ECO:0000313" key="1">
    <source>
        <dbReference type="EMBL" id="NHC36160.1"/>
    </source>
</evidence>
<accession>A0A9X5E6F2</accession>
<dbReference type="RefSeq" id="WP_039717142.1">
    <property type="nucleotide sequence ID" value="NZ_JTJC03000004.1"/>
</dbReference>
<protein>
    <submittedName>
        <fullName evidence="1">Uncharacterized protein</fullName>
    </submittedName>
</protein>
<comment type="caution">
    <text evidence="1">The sequence shown here is derived from an EMBL/GenBank/DDBJ whole genome shotgun (WGS) entry which is preliminary data.</text>
</comment>